<dbReference type="Proteomes" id="UP000285278">
    <property type="component" value="Unassembled WGS sequence"/>
</dbReference>
<feature type="active site" description="Proton acceptor" evidence="2">
    <location>
        <position position="141"/>
    </location>
</feature>
<dbReference type="GO" id="GO:0010498">
    <property type="term" value="P:proteasomal protein catabolic process"/>
    <property type="evidence" value="ECO:0007669"/>
    <property type="project" value="InterPro"/>
</dbReference>
<accession>A0A418Q8C7</accession>
<name>A0A418Q8C7_9CORY</name>
<evidence type="ECO:0000313" key="3">
    <source>
        <dbReference type="EMBL" id="RIX35625.1"/>
    </source>
</evidence>
<proteinExistence type="inferred from homology"/>
<comment type="caution">
    <text evidence="3">The sequence shown here is derived from an EMBL/GenBank/DDBJ whole genome shotgun (WGS) entry which is preliminary data.</text>
</comment>
<dbReference type="AlphaFoldDB" id="A0A418Q8C7"/>
<dbReference type="NCBIfam" id="TIGR03688">
    <property type="entry name" value="depupylase_Dop"/>
    <property type="match status" value="1"/>
</dbReference>
<comment type="similarity">
    <text evidence="1">Belongs to the Pup ligase/Pup deamidase family. Pup deamidase subfamily.</text>
</comment>
<dbReference type="STRING" id="1451189.CFAL_05330"/>
<evidence type="ECO:0000256" key="1">
    <source>
        <dbReference type="ARBA" id="ARBA00009114"/>
    </source>
</evidence>
<dbReference type="GO" id="GO:0000502">
    <property type="term" value="C:proteasome complex"/>
    <property type="evidence" value="ECO:0007669"/>
    <property type="project" value="UniProtKB-KW"/>
</dbReference>
<dbReference type="RefSeq" id="WP_119664451.1">
    <property type="nucleotide sequence ID" value="NZ_QXJK01000003.1"/>
</dbReference>
<dbReference type="GO" id="GO:0005524">
    <property type="term" value="F:ATP binding"/>
    <property type="evidence" value="ECO:0007669"/>
    <property type="project" value="TreeGrafter"/>
</dbReference>
<dbReference type="OrthoDB" id="9760627at2"/>
<organism evidence="3 4">
    <name type="scientific">Corynebacterium falsenii</name>
    <dbReference type="NCBI Taxonomy" id="108486"/>
    <lineage>
        <taxon>Bacteria</taxon>
        <taxon>Bacillati</taxon>
        <taxon>Actinomycetota</taxon>
        <taxon>Actinomycetes</taxon>
        <taxon>Mycobacteriales</taxon>
        <taxon>Corynebacteriaceae</taxon>
        <taxon>Corynebacterium</taxon>
    </lineage>
</organism>
<reference evidence="3 4" key="1">
    <citation type="submission" date="2018-09" db="EMBL/GenBank/DDBJ databases">
        <title>Optimization and identification of Corynebacterium falsenii FN1-14 from fish paste.</title>
        <authorList>
            <person name="Daroonpunt R."/>
            <person name="Tanasupawat S."/>
        </authorList>
    </citation>
    <scope>NUCLEOTIDE SEQUENCE [LARGE SCALE GENOMIC DNA]</scope>
    <source>
        <strain evidence="3 4">FN1-14</strain>
    </source>
</reference>
<protein>
    <submittedName>
        <fullName evidence="3">Proteasome accessory factor PafA2</fullName>
    </submittedName>
</protein>
<dbReference type="GO" id="GO:0070490">
    <property type="term" value="P:protein pupylation"/>
    <property type="evidence" value="ECO:0007669"/>
    <property type="project" value="TreeGrafter"/>
</dbReference>
<sequence length="588" mass="64044">MRPQGALHGGAPWNDERHNVEYRNLLASNNEGNNAQNDPARDAAAGPYIIGSETEYGIVAVNEPEASPIVTSTQAVVAWAEHSGQGVNRRTRWDYENESPLRDIRGFDLRRYRRGSAPVLDPNAVGAANVIAANGARFYVDHAHPEYSSPESTTARAAVIWDKAGDIIMHQAAQASGAIEGQPELKIYKNNVDGKGASYGSHENYLYPRDWDVEKVNQALIPHFVTRQIYTGAGRIGLGQQGQQPGFQISQRADYIETDISLETTLNRGIINTRDEPHAVGAQWRRLHVIIGDANMSETAAYLKFGTTALLLRAVGAGADFSDMAMYEPVSDVQKISRDLTCSEPLRFYGNTTMTAIEVQREIRRRVIAALTGESGADAGAELSADDRNVVDVWEQTLNDLESDPLSTADRLDWTAKLALINGYRARGIEWTDPRLALVDLQYSDIDPARGLYHALVARGRMRTIVEPEAIEHAVHCPPRDTRAWLRGQLVAAYSDHVLAANWDSVVVDTPFNGQQAARIVMDDPRAFTASEVAGIFPCYNQKSAGANGGDGSDSGDSAGGATLDIAEVVQKLAALRPDKVEGVGTFV</sequence>
<gene>
    <name evidence="3" type="ORF">D3M95_03680</name>
</gene>
<dbReference type="InterPro" id="IPR004347">
    <property type="entry name" value="Pup_ligase/deamidase"/>
</dbReference>
<dbReference type="GO" id="GO:0016811">
    <property type="term" value="F:hydrolase activity, acting on carbon-nitrogen (but not peptide) bonds, in linear amides"/>
    <property type="evidence" value="ECO:0007669"/>
    <property type="project" value="InterPro"/>
</dbReference>
<evidence type="ECO:0000256" key="2">
    <source>
        <dbReference type="PIRSR" id="PIRSR018077-1"/>
    </source>
</evidence>
<dbReference type="InterPro" id="IPR022366">
    <property type="entry name" value="Pup_deamidase"/>
</dbReference>
<evidence type="ECO:0000313" key="4">
    <source>
        <dbReference type="Proteomes" id="UP000285278"/>
    </source>
</evidence>
<dbReference type="GO" id="GO:0008233">
    <property type="term" value="F:peptidase activity"/>
    <property type="evidence" value="ECO:0007669"/>
    <property type="project" value="InterPro"/>
</dbReference>
<dbReference type="GO" id="GO:0019941">
    <property type="term" value="P:modification-dependent protein catabolic process"/>
    <property type="evidence" value="ECO:0007669"/>
    <property type="project" value="InterPro"/>
</dbReference>
<dbReference type="Pfam" id="PF03136">
    <property type="entry name" value="Pup_ligase"/>
    <property type="match status" value="1"/>
</dbReference>
<dbReference type="PANTHER" id="PTHR42307">
    <property type="entry name" value="PUP DEAMIDASE/DEPUPYLASE"/>
    <property type="match status" value="1"/>
</dbReference>
<keyword evidence="3" id="KW-0647">Proteasome</keyword>
<dbReference type="PANTHER" id="PTHR42307:SF2">
    <property type="entry name" value="PUP DEAMIDASE_DEPUPYLASE"/>
    <property type="match status" value="1"/>
</dbReference>
<dbReference type="EMBL" id="QXJK01000003">
    <property type="protein sequence ID" value="RIX35625.1"/>
    <property type="molecule type" value="Genomic_DNA"/>
</dbReference>
<keyword evidence="4" id="KW-1185">Reference proteome</keyword>
<dbReference type="PIRSF" id="PIRSF018077">
    <property type="entry name" value="UCP018077"/>
    <property type="match status" value="1"/>
</dbReference>